<feature type="transmembrane region" description="Helical" evidence="7">
    <location>
        <begin position="42"/>
        <end position="62"/>
    </location>
</feature>
<dbReference type="Pfam" id="PF23270">
    <property type="entry name" value="HAD_RAM2_N"/>
    <property type="match status" value="1"/>
</dbReference>
<dbReference type="PANTHER" id="PTHR15486:SF96">
    <property type="entry name" value="LIPID DROPLET-REGULATING VLDL ASSEMBLY FACTOR AUP1"/>
    <property type="match status" value="1"/>
</dbReference>
<name>A0A9D4Z5K5_ADICA</name>
<sequence length="498" mass="54879">MGSKARVEYEAVEKCRCEGREKDSVVADLDGTLTRGRSSFPYFMLVALEAGSLLRAIVLMMVSPLAWLLYHFVSEGAGIRVLIMVAFGGLRVKDIEAAARAVLPKFYAEDVHPESWRVFSSCSSGRRCVVTANPRIMVDFFCKNHLGADTVFGTDIHVTSSGHATGLLMSPGVLLGAAKRAAVKAEFGDAQPDVGLGDRLSDLPFLTLCKEAYMVPRKSVEAVPMHKLFKPVVFHDGRLVQRPTPLVALVTLVWFPIGLVLSIVRVMVCVNTPLLYVPLMYKLLGIKLSVRGKRPGNIEEKLGLQGQGVLLVCCHRTCLDPVFLSVALGKQVSAVTYSVSRLTEMLSPIPTVRLTRNREKDAAHIKRLLEGGNLVICPEGTTCREPVLLRFSALFAELTDQIVPVAILPRMSMFYGNTVRGYKAFDPFFFLMNPRPHYEVTFLEQLPPHLTHVAGARSAFEVANCIQKMLAATLGFQCTTFTRRDKYRMLTGGDGSVK</sequence>
<dbReference type="EMBL" id="JABFUD020000022">
    <property type="protein sequence ID" value="KAI5062154.1"/>
    <property type="molecule type" value="Genomic_DNA"/>
</dbReference>
<evidence type="ECO:0000256" key="6">
    <source>
        <dbReference type="ARBA" id="ARBA00023136"/>
    </source>
</evidence>
<dbReference type="AlphaFoldDB" id="A0A9D4Z5K5"/>
<evidence type="ECO:0000256" key="4">
    <source>
        <dbReference type="ARBA" id="ARBA00022692"/>
    </source>
</evidence>
<dbReference type="PANTHER" id="PTHR15486">
    <property type="entry name" value="ANCIENT UBIQUITOUS PROTEIN"/>
    <property type="match status" value="1"/>
</dbReference>
<feature type="transmembrane region" description="Helical" evidence="7">
    <location>
        <begin position="68"/>
        <end position="90"/>
    </location>
</feature>
<keyword evidence="4 7" id="KW-0812">Transmembrane</keyword>
<dbReference type="InterPro" id="IPR023214">
    <property type="entry name" value="HAD_sf"/>
</dbReference>
<dbReference type="SUPFAM" id="SSF69593">
    <property type="entry name" value="Glycerol-3-phosphate (1)-acyltransferase"/>
    <property type="match status" value="1"/>
</dbReference>
<keyword evidence="5 7" id="KW-1133">Transmembrane helix</keyword>
<dbReference type="Proteomes" id="UP000886520">
    <property type="component" value="Chromosome 22"/>
</dbReference>
<dbReference type="SMART" id="SM00563">
    <property type="entry name" value="PlsC"/>
    <property type="match status" value="1"/>
</dbReference>
<reference evidence="9" key="1">
    <citation type="submission" date="2021-01" db="EMBL/GenBank/DDBJ databases">
        <title>Adiantum capillus-veneris genome.</title>
        <authorList>
            <person name="Fang Y."/>
            <person name="Liao Q."/>
        </authorList>
    </citation>
    <scope>NUCLEOTIDE SEQUENCE</scope>
    <source>
        <strain evidence="9">H3</strain>
        <tissue evidence="9">Leaf</tissue>
    </source>
</reference>
<proteinExistence type="inferred from homology"/>
<dbReference type="InterPro" id="IPR056462">
    <property type="entry name" value="HAD_RAM2/GPAT1-8"/>
</dbReference>
<keyword evidence="6 7" id="KW-0472">Membrane</keyword>
<dbReference type="SUPFAM" id="SSF56784">
    <property type="entry name" value="HAD-like"/>
    <property type="match status" value="1"/>
</dbReference>
<comment type="caution">
    <text evidence="9">The sequence shown here is derived from an EMBL/GenBank/DDBJ whole genome shotgun (WGS) entry which is preliminary data.</text>
</comment>
<dbReference type="OrthoDB" id="1854593at2759"/>
<evidence type="ECO:0000256" key="2">
    <source>
        <dbReference type="ARBA" id="ARBA00007937"/>
    </source>
</evidence>
<dbReference type="GO" id="GO:0090447">
    <property type="term" value="F:glycerol-3-phosphate 2-O-acyltransferase activity"/>
    <property type="evidence" value="ECO:0007669"/>
    <property type="project" value="TreeGrafter"/>
</dbReference>
<feature type="domain" description="Phospholipid/glycerol acyltransferase" evidence="8">
    <location>
        <begin position="309"/>
        <end position="415"/>
    </location>
</feature>
<dbReference type="InterPro" id="IPR036412">
    <property type="entry name" value="HAD-like_sf"/>
</dbReference>
<comment type="subcellular location">
    <subcellularLocation>
        <location evidence="1">Membrane</location>
        <topology evidence="1">Multi-pass membrane protein</topology>
    </subcellularLocation>
</comment>
<dbReference type="GO" id="GO:0016791">
    <property type="term" value="F:phosphatase activity"/>
    <property type="evidence" value="ECO:0007669"/>
    <property type="project" value="TreeGrafter"/>
</dbReference>
<keyword evidence="10" id="KW-1185">Reference proteome</keyword>
<evidence type="ECO:0000256" key="3">
    <source>
        <dbReference type="ARBA" id="ARBA00022679"/>
    </source>
</evidence>
<dbReference type="Gene3D" id="3.40.50.1000">
    <property type="entry name" value="HAD superfamily/HAD-like"/>
    <property type="match status" value="1"/>
</dbReference>
<dbReference type="Pfam" id="PF01553">
    <property type="entry name" value="Acyltransferase"/>
    <property type="match status" value="1"/>
</dbReference>
<organism evidence="9 10">
    <name type="scientific">Adiantum capillus-veneris</name>
    <name type="common">Maidenhair fern</name>
    <dbReference type="NCBI Taxonomy" id="13818"/>
    <lineage>
        <taxon>Eukaryota</taxon>
        <taxon>Viridiplantae</taxon>
        <taxon>Streptophyta</taxon>
        <taxon>Embryophyta</taxon>
        <taxon>Tracheophyta</taxon>
        <taxon>Polypodiopsida</taxon>
        <taxon>Polypodiidae</taxon>
        <taxon>Polypodiales</taxon>
        <taxon>Pteridineae</taxon>
        <taxon>Pteridaceae</taxon>
        <taxon>Vittarioideae</taxon>
        <taxon>Adiantum</taxon>
    </lineage>
</organism>
<evidence type="ECO:0000313" key="10">
    <source>
        <dbReference type="Proteomes" id="UP000886520"/>
    </source>
</evidence>
<evidence type="ECO:0000259" key="8">
    <source>
        <dbReference type="SMART" id="SM00563"/>
    </source>
</evidence>
<accession>A0A9D4Z5K5</accession>
<evidence type="ECO:0000313" key="9">
    <source>
        <dbReference type="EMBL" id="KAI5062154.1"/>
    </source>
</evidence>
<keyword evidence="3" id="KW-0808">Transferase</keyword>
<gene>
    <name evidence="9" type="ORF">GOP47_0022693</name>
</gene>
<dbReference type="InterPro" id="IPR002123">
    <property type="entry name" value="Plipid/glycerol_acylTrfase"/>
</dbReference>
<protein>
    <recommendedName>
        <fullName evidence="8">Phospholipid/glycerol acyltransferase domain-containing protein</fullName>
    </recommendedName>
</protein>
<feature type="transmembrane region" description="Helical" evidence="7">
    <location>
        <begin position="246"/>
        <end position="268"/>
    </location>
</feature>
<evidence type="ECO:0000256" key="7">
    <source>
        <dbReference type="SAM" id="Phobius"/>
    </source>
</evidence>
<comment type="similarity">
    <text evidence="2">Belongs to the GPAT/DAPAT family.</text>
</comment>
<dbReference type="GO" id="GO:0016020">
    <property type="term" value="C:membrane"/>
    <property type="evidence" value="ECO:0007669"/>
    <property type="project" value="UniProtKB-SubCell"/>
</dbReference>
<dbReference type="GO" id="GO:0010143">
    <property type="term" value="P:cutin biosynthetic process"/>
    <property type="evidence" value="ECO:0007669"/>
    <property type="project" value="TreeGrafter"/>
</dbReference>
<dbReference type="Gene3D" id="1.20.1440.100">
    <property type="entry name" value="SG protein - dephosphorylation function"/>
    <property type="match status" value="1"/>
</dbReference>
<evidence type="ECO:0000256" key="1">
    <source>
        <dbReference type="ARBA" id="ARBA00004141"/>
    </source>
</evidence>
<evidence type="ECO:0000256" key="5">
    <source>
        <dbReference type="ARBA" id="ARBA00022989"/>
    </source>
</evidence>